<keyword evidence="2" id="KW-1133">Transmembrane helix</keyword>
<feature type="transmembrane region" description="Helical" evidence="2">
    <location>
        <begin position="20"/>
        <end position="40"/>
    </location>
</feature>
<dbReference type="Proteomes" id="UP000666915">
    <property type="component" value="Unassembled WGS sequence"/>
</dbReference>
<dbReference type="EMBL" id="JAGEOK010000038">
    <property type="protein sequence ID" value="MBO2443939.1"/>
    <property type="molecule type" value="Genomic_DNA"/>
</dbReference>
<protein>
    <submittedName>
        <fullName evidence="3">Uncharacterized protein</fullName>
    </submittedName>
</protein>
<comment type="caution">
    <text evidence="3">The sequence shown here is derived from an EMBL/GenBank/DDBJ whole genome shotgun (WGS) entry which is preliminary data.</text>
</comment>
<proteinExistence type="predicted"/>
<keyword evidence="2" id="KW-0812">Transmembrane</keyword>
<name>A0ABS3RCI0_9ACTN</name>
<sequence length="94" mass="10251">MSREHRDEVRRPSTGRQTLLVWIAVLPTLTAVQVALGAVLEGLPAIVRPMIVATVVVPIVMLLVMPRLLRLNERFGARRPAPNKPEPDSTPGAA</sequence>
<organism evidence="3 4">
    <name type="scientific">Actinomadura nitritigenes</name>
    <dbReference type="NCBI Taxonomy" id="134602"/>
    <lineage>
        <taxon>Bacteria</taxon>
        <taxon>Bacillati</taxon>
        <taxon>Actinomycetota</taxon>
        <taxon>Actinomycetes</taxon>
        <taxon>Streptosporangiales</taxon>
        <taxon>Thermomonosporaceae</taxon>
        <taxon>Actinomadura</taxon>
    </lineage>
</organism>
<dbReference type="RefSeq" id="WP_208272244.1">
    <property type="nucleotide sequence ID" value="NZ_BAAAGM010000062.1"/>
</dbReference>
<reference evidence="3 4" key="1">
    <citation type="submission" date="2021-03" db="EMBL/GenBank/DDBJ databases">
        <authorList>
            <person name="Kanchanasin P."/>
            <person name="Saeng-In P."/>
            <person name="Phongsopitanun W."/>
            <person name="Yuki M."/>
            <person name="Kudo T."/>
            <person name="Ohkuma M."/>
            <person name="Tanasupawat S."/>
        </authorList>
    </citation>
    <scope>NUCLEOTIDE SEQUENCE [LARGE SCALE GENOMIC DNA]</scope>
    <source>
        <strain evidence="3 4">L46</strain>
    </source>
</reference>
<accession>A0ABS3RCI0</accession>
<keyword evidence="4" id="KW-1185">Reference proteome</keyword>
<evidence type="ECO:0000313" key="4">
    <source>
        <dbReference type="Proteomes" id="UP000666915"/>
    </source>
</evidence>
<evidence type="ECO:0000256" key="2">
    <source>
        <dbReference type="SAM" id="Phobius"/>
    </source>
</evidence>
<feature type="region of interest" description="Disordered" evidence="1">
    <location>
        <begin position="75"/>
        <end position="94"/>
    </location>
</feature>
<feature type="transmembrane region" description="Helical" evidence="2">
    <location>
        <begin position="46"/>
        <end position="69"/>
    </location>
</feature>
<evidence type="ECO:0000256" key="1">
    <source>
        <dbReference type="SAM" id="MobiDB-lite"/>
    </source>
</evidence>
<gene>
    <name evidence="3" type="ORF">J4557_41100</name>
</gene>
<evidence type="ECO:0000313" key="3">
    <source>
        <dbReference type="EMBL" id="MBO2443939.1"/>
    </source>
</evidence>
<keyword evidence="2" id="KW-0472">Membrane</keyword>